<comment type="catalytic activity">
    <reaction evidence="5">
        <text>ATP + H2O = ADP + phosphate + H(+)</text>
        <dbReference type="Rhea" id="RHEA:13065"/>
        <dbReference type="ChEBI" id="CHEBI:15377"/>
        <dbReference type="ChEBI" id="CHEBI:15378"/>
        <dbReference type="ChEBI" id="CHEBI:30616"/>
        <dbReference type="ChEBI" id="CHEBI:43474"/>
        <dbReference type="ChEBI" id="CHEBI:456216"/>
    </reaction>
</comment>
<dbReference type="PANTHER" id="PTHR45685:SF2">
    <property type="entry name" value="CHROMATIN-REMODELING ATPASE INO80"/>
    <property type="match status" value="1"/>
</dbReference>
<keyword evidence="2" id="KW-0547">Nucleotide-binding</keyword>
<gene>
    <name evidence="7" type="ORF">U0070_010417</name>
</gene>
<keyword evidence="5" id="KW-0234">DNA repair</keyword>
<dbReference type="InterPro" id="IPR050520">
    <property type="entry name" value="INO80/SWR1_helicase"/>
</dbReference>
<dbReference type="Gene3D" id="3.40.50.300">
    <property type="entry name" value="P-loop containing nucleotide triphosphate hydrolases"/>
    <property type="match status" value="2"/>
</dbReference>
<dbReference type="GO" id="GO:0003677">
    <property type="term" value="F:DNA binding"/>
    <property type="evidence" value="ECO:0007669"/>
    <property type="project" value="UniProtKB-UniRule"/>
</dbReference>
<dbReference type="GO" id="GO:0031011">
    <property type="term" value="C:Ino80 complex"/>
    <property type="evidence" value="ECO:0007669"/>
    <property type="project" value="UniProtKB-UniRule"/>
</dbReference>
<dbReference type="GO" id="GO:0006338">
    <property type="term" value="P:chromatin remodeling"/>
    <property type="evidence" value="ECO:0007669"/>
    <property type="project" value="UniProtKB-UniRule"/>
</dbReference>
<name>A0AAW0I854_MYOGA</name>
<evidence type="ECO:0000256" key="5">
    <source>
        <dbReference type="RuleBase" id="RU368001"/>
    </source>
</evidence>
<dbReference type="EC" id="3.6.4.-" evidence="5"/>
<sequence>MAELWALLHFIMPTLFDSHEEFNEWFSKDIESHAENKSAIDENQLSRLHMILKPFMLRRIKKDVENELSDKIEILMYCQLTSRQKLLYQALKNKISIEDLLQSSMGSTQQAQNTTSSLMNLVMQFRKIYFNYLLYRWLKVLLSPFAPDYIQQSLFHRKGINEGSCFSFLRFIDVSPAEMANLMLQGLLARWLALFLSLKASYRLHQLRSWRDPDRESHQRYLRNKDFLLGVDFPLSFPNLCSCPLLKSLVFSSHCKAVSGYSDQVVHQRRSATSSLRCCLLTELPSFLCVASPRVTAVPLDSYCNDRSAEYERRVLKEGGSPAAKQCLLNGAPELAADWLNRRSQFFPEPAGGLWSIRPQNGWSFIRIPGKESLITDSGKLYALDILLTRLKSQGHRVLIYSQMTRMIDLLEVGEGILGI</sequence>
<dbReference type="InterPro" id="IPR000330">
    <property type="entry name" value="SNF2_N"/>
</dbReference>
<keyword evidence="5" id="KW-0378">Hydrolase</keyword>
<evidence type="ECO:0000313" key="8">
    <source>
        <dbReference type="Proteomes" id="UP001488838"/>
    </source>
</evidence>
<comment type="caution">
    <text evidence="7">The sequence shown here is derived from an EMBL/GenBank/DDBJ whole genome shotgun (WGS) entry which is preliminary data.</text>
</comment>
<comment type="domain">
    <text evidence="5">The DBINO region is involved in binding to DNA.</text>
</comment>
<dbReference type="AlphaFoldDB" id="A0AAW0I854"/>
<feature type="domain" description="SNF2 N-terminal" evidence="6">
    <location>
        <begin position="2"/>
        <end position="128"/>
    </location>
</feature>
<evidence type="ECO:0000313" key="7">
    <source>
        <dbReference type="EMBL" id="KAK7810253.1"/>
    </source>
</evidence>
<comment type="subunit">
    <text evidence="5">Component of the INO80 chromatin-remodeling complex.</text>
</comment>
<dbReference type="Gene3D" id="3.40.50.10810">
    <property type="entry name" value="Tandem AAA-ATPase domain"/>
    <property type="match status" value="1"/>
</dbReference>
<dbReference type="GO" id="GO:0006281">
    <property type="term" value="P:DNA repair"/>
    <property type="evidence" value="ECO:0007669"/>
    <property type="project" value="UniProtKB-UniRule"/>
</dbReference>
<comment type="similarity">
    <text evidence="5">Belongs to the SNF2/RAD54 helicase family.</text>
</comment>
<keyword evidence="3 5" id="KW-0067">ATP-binding</keyword>
<dbReference type="PANTHER" id="PTHR45685">
    <property type="entry name" value="HELICASE SRCAP-RELATED"/>
    <property type="match status" value="1"/>
</dbReference>
<dbReference type="EMBL" id="JBBHLL010000201">
    <property type="protein sequence ID" value="KAK7810253.1"/>
    <property type="molecule type" value="Genomic_DNA"/>
</dbReference>
<evidence type="ECO:0000259" key="6">
    <source>
        <dbReference type="Pfam" id="PF00176"/>
    </source>
</evidence>
<dbReference type="GO" id="GO:0016887">
    <property type="term" value="F:ATP hydrolysis activity"/>
    <property type="evidence" value="ECO:0007669"/>
    <property type="project" value="TreeGrafter"/>
</dbReference>
<comment type="function">
    <text evidence="5">ATPase component of the INO80 complex which remodels chromatin by shifting nucleosomes and is involved in DNA repair.</text>
</comment>
<dbReference type="InterPro" id="IPR038718">
    <property type="entry name" value="SNF2-like_sf"/>
</dbReference>
<comment type="subcellular location">
    <subcellularLocation>
        <location evidence="1 5">Nucleus</location>
    </subcellularLocation>
</comment>
<keyword evidence="8" id="KW-1185">Reference proteome</keyword>
<keyword evidence="4 5" id="KW-0238">DNA-binding</keyword>
<dbReference type="Proteomes" id="UP001488838">
    <property type="component" value="Unassembled WGS sequence"/>
</dbReference>
<protein>
    <recommendedName>
        <fullName evidence="5">Chromatin-remodeling ATPase INO80</fullName>
        <ecNumber evidence="5">3.6.4.-</ecNumber>
    </recommendedName>
</protein>
<evidence type="ECO:0000256" key="2">
    <source>
        <dbReference type="ARBA" id="ARBA00022741"/>
    </source>
</evidence>
<dbReference type="Pfam" id="PF00176">
    <property type="entry name" value="SNF2-rel_dom"/>
    <property type="match status" value="1"/>
</dbReference>
<dbReference type="InterPro" id="IPR027417">
    <property type="entry name" value="P-loop_NTPase"/>
</dbReference>
<organism evidence="7 8">
    <name type="scientific">Myodes glareolus</name>
    <name type="common">Bank vole</name>
    <name type="synonym">Clethrionomys glareolus</name>
    <dbReference type="NCBI Taxonomy" id="447135"/>
    <lineage>
        <taxon>Eukaryota</taxon>
        <taxon>Metazoa</taxon>
        <taxon>Chordata</taxon>
        <taxon>Craniata</taxon>
        <taxon>Vertebrata</taxon>
        <taxon>Euteleostomi</taxon>
        <taxon>Mammalia</taxon>
        <taxon>Eutheria</taxon>
        <taxon>Euarchontoglires</taxon>
        <taxon>Glires</taxon>
        <taxon>Rodentia</taxon>
        <taxon>Myomorpha</taxon>
        <taxon>Muroidea</taxon>
        <taxon>Cricetidae</taxon>
        <taxon>Arvicolinae</taxon>
        <taxon>Myodes</taxon>
    </lineage>
</organism>
<accession>A0AAW0I854</accession>
<reference evidence="7 8" key="1">
    <citation type="journal article" date="2023" name="bioRxiv">
        <title>Conserved and derived expression patterns and positive selection on dental genes reveal complex evolutionary context of ever-growing rodent molars.</title>
        <authorList>
            <person name="Calamari Z.T."/>
            <person name="Song A."/>
            <person name="Cohen E."/>
            <person name="Akter M."/>
            <person name="Roy R.D."/>
            <person name="Hallikas O."/>
            <person name="Christensen M.M."/>
            <person name="Li P."/>
            <person name="Marangoni P."/>
            <person name="Jernvall J."/>
            <person name="Klein O.D."/>
        </authorList>
    </citation>
    <scope>NUCLEOTIDE SEQUENCE [LARGE SCALE GENOMIC DNA]</scope>
    <source>
        <strain evidence="7">V071</strain>
    </source>
</reference>
<evidence type="ECO:0000256" key="4">
    <source>
        <dbReference type="ARBA" id="ARBA00023125"/>
    </source>
</evidence>
<evidence type="ECO:0000256" key="3">
    <source>
        <dbReference type="ARBA" id="ARBA00022840"/>
    </source>
</evidence>
<dbReference type="GO" id="GO:0042393">
    <property type="term" value="F:histone binding"/>
    <property type="evidence" value="ECO:0007669"/>
    <property type="project" value="TreeGrafter"/>
</dbReference>
<keyword evidence="5" id="KW-0227">DNA damage</keyword>
<proteinExistence type="inferred from homology"/>
<evidence type="ECO:0000256" key="1">
    <source>
        <dbReference type="ARBA" id="ARBA00004123"/>
    </source>
</evidence>
<dbReference type="GO" id="GO:0005524">
    <property type="term" value="F:ATP binding"/>
    <property type="evidence" value="ECO:0007669"/>
    <property type="project" value="UniProtKB-UniRule"/>
</dbReference>
<dbReference type="SUPFAM" id="SSF52540">
    <property type="entry name" value="P-loop containing nucleoside triphosphate hydrolases"/>
    <property type="match status" value="2"/>
</dbReference>